<keyword evidence="6" id="KW-1185">Reference proteome</keyword>
<accession>A0A2H1FFY6</accession>
<evidence type="ECO:0000313" key="6">
    <source>
        <dbReference type="Proteomes" id="UP000230607"/>
    </source>
</evidence>
<dbReference type="PANTHER" id="PTHR33204:SF18">
    <property type="entry name" value="TRANSCRIPTIONAL REGULATORY PROTEIN"/>
    <property type="match status" value="1"/>
</dbReference>
<dbReference type="InterPro" id="IPR002577">
    <property type="entry name" value="HTH_HxlR"/>
</dbReference>
<keyword evidence="3" id="KW-0804">Transcription</keyword>
<dbReference type="Proteomes" id="UP000230607">
    <property type="component" value="Chromosome 1"/>
</dbReference>
<reference evidence="6" key="1">
    <citation type="submission" date="2017-03" db="EMBL/GenBank/DDBJ databases">
        <authorList>
            <person name="Herbold C."/>
        </authorList>
    </citation>
    <scope>NUCLEOTIDE SEQUENCE [LARGE SCALE GENOMIC DNA]</scope>
</reference>
<dbReference type="InterPro" id="IPR036390">
    <property type="entry name" value="WH_DNA-bd_sf"/>
</dbReference>
<dbReference type="SUPFAM" id="SSF46785">
    <property type="entry name" value="Winged helix' DNA-binding domain"/>
    <property type="match status" value="1"/>
</dbReference>
<proteinExistence type="predicted"/>
<evidence type="ECO:0000259" key="4">
    <source>
        <dbReference type="PROSITE" id="PS51118"/>
    </source>
</evidence>
<dbReference type="Gene3D" id="1.10.10.10">
    <property type="entry name" value="Winged helix-like DNA-binding domain superfamily/Winged helix DNA-binding domain"/>
    <property type="match status" value="1"/>
</dbReference>
<evidence type="ECO:0000256" key="3">
    <source>
        <dbReference type="ARBA" id="ARBA00023163"/>
    </source>
</evidence>
<dbReference type="AlphaFoldDB" id="A0A2H1FFY6"/>
<feature type="domain" description="HTH hxlR-type" evidence="4">
    <location>
        <begin position="1"/>
        <end position="88"/>
    </location>
</feature>
<keyword evidence="2" id="KW-0238">DNA-binding</keyword>
<dbReference type="EMBL" id="LT841358">
    <property type="protein sequence ID" value="SMH71673.1"/>
    <property type="molecule type" value="Genomic_DNA"/>
</dbReference>
<dbReference type="InterPro" id="IPR036388">
    <property type="entry name" value="WH-like_DNA-bd_sf"/>
</dbReference>
<dbReference type="Pfam" id="PF01638">
    <property type="entry name" value="HxlR"/>
    <property type="match status" value="1"/>
</dbReference>
<gene>
    <name evidence="5" type="ORF">NCS_11485</name>
</gene>
<evidence type="ECO:0000256" key="2">
    <source>
        <dbReference type="ARBA" id="ARBA00023125"/>
    </source>
</evidence>
<sequence length="88" mass="10413">MDWEELFQISDIRILFYLHDNHEARYSELEKTVIKTRSVLSVSLQDLTNRKLIDRTVKPTKPIQTTYKLTDKGQRLVQLLISVQKLVL</sequence>
<dbReference type="PANTHER" id="PTHR33204">
    <property type="entry name" value="TRANSCRIPTIONAL REGULATOR, MARR FAMILY"/>
    <property type="match status" value="1"/>
</dbReference>
<dbReference type="RefSeq" id="WP_157927601.1">
    <property type="nucleotide sequence ID" value="NZ_LT841358.1"/>
</dbReference>
<dbReference type="GO" id="GO:0003677">
    <property type="term" value="F:DNA binding"/>
    <property type="evidence" value="ECO:0007669"/>
    <property type="project" value="UniProtKB-KW"/>
</dbReference>
<evidence type="ECO:0000256" key="1">
    <source>
        <dbReference type="ARBA" id="ARBA00023015"/>
    </source>
</evidence>
<organism evidence="5 6">
    <name type="scientific">Candidatus Nitrosotalea okcheonensis</name>
    <dbReference type="NCBI Taxonomy" id="1903276"/>
    <lineage>
        <taxon>Archaea</taxon>
        <taxon>Nitrososphaerota</taxon>
        <taxon>Nitrososphaeria</taxon>
        <taxon>Nitrosotaleales</taxon>
        <taxon>Nitrosotaleaceae</taxon>
        <taxon>Nitrosotalea</taxon>
    </lineage>
</organism>
<name>A0A2H1FFY6_9ARCH</name>
<evidence type="ECO:0000313" key="5">
    <source>
        <dbReference type="EMBL" id="SMH71673.1"/>
    </source>
</evidence>
<keyword evidence="1" id="KW-0805">Transcription regulation</keyword>
<dbReference type="PROSITE" id="PS51118">
    <property type="entry name" value="HTH_HXLR"/>
    <property type="match status" value="1"/>
</dbReference>
<protein>
    <recommendedName>
        <fullName evidence="4">HTH hxlR-type domain-containing protein</fullName>
    </recommendedName>
</protein>
<dbReference type="OrthoDB" id="147589at2157"/>